<name>A0ABR1TH21_9PEZI</name>
<gene>
    <name evidence="2" type="ORF">PG996_013966</name>
</gene>
<dbReference type="Pfam" id="PF24809">
    <property type="entry name" value="DUF7708"/>
    <property type="match status" value="1"/>
</dbReference>
<evidence type="ECO:0000313" key="2">
    <source>
        <dbReference type="EMBL" id="KAK8045902.1"/>
    </source>
</evidence>
<comment type="caution">
    <text evidence="2">The sequence shown here is derived from an EMBL/GenBank/DDBJ whole genome shotgun (WGS) entry which is preliminary data.</text>
</comment>
<dbReference type="EMBL" id="JAQQWM010000009">
    <property type="protein sequence ID" value="KAK8045902.1"/>
    <property type="molecule type" value="Genomic_DNA"/>
</dbReference>
<dbReference type="Proteomes" id="UP001446871">
    <property type="component" value="Unassembled WGS sequence"/>
</dbReference>
<dbReference type="InterPro" id="IPR056125">
    <property type="entry name" value="DUF7708"/>
</dbReference>
<feature type="domain" description="DUF7708" evidence="1">
    <location>
        <begin position="2"/>
        <end position="108"/>
    </location>
</feature>
<keyword evidence="3" id="KW-1185">Reference proteome</keyword>
<accession>A0ABR1TH21</accession>
<organism evidence="2 3">
    <name type="scientific">Apiospora saccharicola</name>
    <dbReference type="NCBI Taxonomy" id="335842"/>
    <lineage>
        <taxon>Eukaryota</taxon>
        <taxon>Fungi</taxon>
        <taxon>Dikarya</taxon>
        <taxon>Ascomycota</taxon>
        <taxon>Pezizomycotina</taxon>
        <taxon>Sordariomycetes</taxon>
        <taxon>Xylariomycetidae</taxon>
        <taxon>Amphisphaeriales</taxon>
        <taxon>Apiosporaceae</taxon>
        <taxon>Apiospora</taxon>
    </lineage>
</organism>
<proteinExistence type="predicted"/>
<sequence>MKAVVNHAELVKGLAKACSRIADSLPHADLSLILYPTPAMRKAVARLYAAIIKFATRALRWYQQGKGKHLLSAIASPWSLHYEEELRDIDQSSRSVQDLAQSASRAELRELRFQVHQSRSDQQQARLELIDLKTTVENGFKTVTQHFLG</sequence>
<evidence type="ECO:0000259" key="1">
    <source>
        <dbReference type="Pfam" id="PF24809"/>
    </source>
</evidence>
<evidence type="ECO:0000313" key="3">
    <source>
        <dbReference type="Proteomes" id="UP001446871"/>
    </source>
</evidence>
<reference evidence="2 3" key="1">
    <citation type="submission" date="2023-01" db="EMBL/GenBank/DDBJ databases">
        <title>Analysis of 21 Apiospora genomes using comparative genomics revels a genus with tremendous synthesis potential of carbohydrate active enzymes and secondary metabolites.</title>
        <authorList>
            <person name="Sorensen T."/>
        </authorList>
    </citation>
    <scope>NUCLEOTIDE SEQUENCE [LARGE SCALE GENOMIC DNA]</scope>
    <source>
        <strain evidence="2 3">CBS 83171</strain>
    </source>
</reference>
<protein>
    <recommendedName>
        <fullName evidence="1">DUF7708 domain-containing protein</fullName>
    </recommendedName>
</protein>